<evidence type="ECO:0000256" key="3">
    <source>
        <dbReference type="SAM" id="MobiDB-lite"/>
    </source>
</evidence>
<dbReference type="GO" id="GO:0005634">
    <property type="term" value="C:nucleus"/>
    <property type="evidence" value="ECO:0007669"/>
    <property type="project" value="TreeGrafter"/>
</dbReference>
<evidence type="ECO:0000256" key="2">
    <source>
        <dbReference type="PIRNR" id="PIRNR028983"/>
    </source>
</evidence>
<organism evidence="4">
    <name type="scientific">Homalodisca liturata</name>
    <dbReference type="NCBI Taxonomy" id="320908"/>
    <lineage>
        <taxon>Eukaryota</taxon>
        <taxon>Metazoa</taxon>
        <taxon>Ecdysozoa</taxon>
        <taxon>Arthropoda</taxon>
        <taxon>Hexapoda</taxon>
        <taxon>Insecta</taxon>
        <taxon>Pterygota</taxon>
        <taxon>Neoptera</taxon>
        <taxon>Paraneoptera</taxon>
        <taxon>Hemiptera</taxon>
        <taxon>Auchenorrhyncha</taxon>
        <taxon>Membracoidea</taxon>
        <taxon>Cicadellidae</taxon>
        <taxon>Cicadellinae</taxon>
        <taxon>Proconiini</taxon>
        <taxon>Homalodisca</taxon>
    </lineage>
</organism>
<dbReference type="EMBL" id="GECU01011744">
    <property type="protein sequence ID" value="JAS95962.1"/>
    <property type="molecule type" value="Transcribed_RNA"/>
</dbReference>
<evidence type="ECO:0000256" key="1">
    <source>
        <dbReference type="ARBA" id="ARBA00006781"/>
    </source>
</evidence>
<accession>A0A1B6J9W1</accession>
<dbReference type="PANTHER" id="PTHR13261">
    <property type="entry name" value="BRCA2 AND CDKN1A INTERACTING PROTEIN"/>
    <property type="match status" value="1"/>
</dbReference>
<dbReference type="InterPro" id="IPR025602">
    <property type="entry name" value="BCP1_family"/>
</dbReference>
<evidence type="ECO:0000313" key="4">
    <source>
        <dbReference type="EMBL" id="JAS95962.1"/>
    </source>
</evidence>
<dbReference type="PIRSF" id="PIRSF028983">
    <property type="entry name" value="BCP1"/>
    <property type="match status" value="1"/>
</dbReference>
<name>A0A1B6J9W1_9HEMI</name>
<reference evidence="4" key="1">
    <citation type="submission" date="2015-11" db="EMBL/GenBank/DDBJ databases">
        <title>De novo transcriptome assembly of four potential Pierce s Disease insect vectors from Arizona vineyards.</title>
        <authorList>
            <person name="Tassone E.E."/>
        </authorList>
    </citation>
    <scope>NUCLEOTIDE SEQUENCE</scope>
</reference>
<feature type="region of interest" description="Disordered" evidence="3">
    <location>
        <begin position="1"/>
        <end position="33"/>
    </location>
</feature>
<dbReference type="PANTHER" id="PTHR13261:SF0">
    <property type="entry name" value="BRCA2 AND CDKN1A-INTERACTING PROTEIN"/>
    <property type="match status" value="1"/>
</dbReference>
<dbReference type="Pfam" id="PF13862">
    <property type="entry name" value="BCCIP"/>
    <property type="match status" value="1"/>
</dbReference>
<dbReference type="AlphaFoldDB" id="A0A1B6J9W1"/>
<comment type="similarity">
    <text evidence="1 2">Belongs to the BCP1 family.</text>
</comment>
<sequence length="305" mass="34368">MSAPVKKRALHIEDNEGSSSGDDASDNEDVQDIGGQEEIQVDFEGRNPIDSDFHGIKQLLQQLFLKAHINLSDLTDLIISQNYVGSVVKQSDIDEDSGDEDDDTSPNDVFGITTVVNLTDKQNLECIQQLRQLLSELCQEHGTDQSNAMVNNLLANDASPVGLLINERFINIPAQICVPLLESLSKEMKRAKEKNLSFDFAYFIIICKLYKMDNENLKKKKKIGKNKTTPVTQDSEILWSNPEEELFDQEADCRFEFCVKSESDSGLSGRWMEDDVAMTPYRRILIISAAKLDPLIQRIQEYVSS</sequence>
<proteinExistence type="inferred from homology"/>
<gene>
    <name evidence="4" type="ORF">g.38452</name>
</gene>
<protein>
    <recommendedName>
        <fullName evidence="2">Protein BCCIP homolog</fullName>
    </recommendedName>
</protein>